<accession>A0A1G9JAW6</accession>
<dbReference type="AlphaFoldDB" id="A0A1G9JAW6"/>
<proteinExistence type="predicted"/>
<dbReference type="PANTHER" id="PTHR43215:SF14">
    <property type="entry name" value="RADIAL SPOKE HEAD 1 HOMOLOG"/>
    <property type="match status" value="1"/>
</dbReference>
<dbReference type="Gene3D" id="2.20.110.10">
    <property type="entry name" value="Histone H3 K4-specific methyltransferase SET7/9 N-terminal domain"/>
    <property type="match status" value="1"/>
</dbReference>
<keyword evidence="1" id="KW-0677">Repeat</keyword>
<organism evidence="2 3">
    <name type="scientific">Paenibacillus jilunlii</name>
    <dbReference type="NCBI Taxonomy" id="682956"/>
    <lineage>
        <taxon>Bacteria</taxon>
        <taxon>Bacillati</taxon>
        <taxon>Bacillota</taxon>
        <taxon>Bacilli</taxon>
        <taxon>Bacillales</taxon>
        <taxon>Paenibacillaceae</taxon>
        <taxon>Paenibacillus</taxon>
    </lineage>
</organism>
<sequence length="80" mass="9073">MSMQNGLGTEYYPSGRVRYVGEFKDGIYHGTGKVYWETNGILMYEGELKDGDFNGHGTSYFSDGRLCHKGMFKDGRPSFQ</sequence>
<evidence type="ECO:0000313" key="3">
    <source>
        <dbReference type="Proteomes" id="UP000182783"/>
    </source>
</evidence>
<evidence type="ECO:0000256" key="1">
    <source>
        <dbReference type="ARBA" id="ARBA00022737"/>
    </source>
</evidence>
<dbReference type="SMART" id="SM00698">
    <property type="entry name" value="MORN"/>
    <property type="match status" value="2"/>
</dbReference>
<dbReference type="PANTHER" id="PTHR43215">
    <property type="entry name" value="RADIAL SPOKE HEAD 1 HOMOLOG"/>
    <property type="match status" value="1"/>
</dbReference>
<dbReference type="InterPro" id="IPR003409">
    <property type="entry name" value="MORN"/>
</dbReference>
<dbReference type="OrthoDB" id="1777834at2"/>
<dbReference type="Proteomes" id="UP000182783">
    <property type="component" value="Unassembled WGS sequence"/>
</dbReference>
<gene>
    <name evidence="2" type="ORF">SAMN05216191_102403</name>
</gene>
<dbReference type="SUPFAM" id="SSF82185">
    <property type="entry name" value="Histone H3 K4-specific methyltransferase SET7/9 N-terminal domain"/>
    <property type="match status" value="1"/>
</dbReference>
<reference evidence="2 3" key="1">
    <citation type="submission" date="2016-10" db="EMBL/GenBank/DDBJ databases">
        <authorList>
            <person name="de Groot N.N."/>
        </authorList>
    </citation>
    <scope>NUCLEOTIDE SEQUENCE [LARGE SCALE GENOMIC DNA]</scope>
    <source>
        <strain evidence="2 3">CGMCC 1.10239</strain>
    </source>
</reference>
<name>A0A1G9JAW6_9BACL</name>
<dbReference type="Pfam" id="PF02493">
    <property type="entry name" value="MORN"/>
    <property type="match status" value="3"/>
</dbReference>
<dbReference type="EMBL" id="FNGM01000002">
    <property type="protein sequence ID" value="SDL34588.1"/>
    <property type="molecule type" value="Genomic_DNA"/>
</dbReference>
<protein>
    <submittedName>
        <fullName evidence="2">MORN repeat-containing protein</fullName>
    </submittedName>
</protein>
<evidence type="ECO:0000313" key="2">
    <source>
        <dbReference type="EMBL" id="SDL34588.1"/>
    </source>
</evidence>
<dbReference type="GO" id="GO:0005829">
    <property type="term" value="C:cytosol"/>
    <property type="evidence" value="ECO:0007669"/>
    <property type="project" value="TreeGrafter"/>
</dbReference>
<dbReference type="RefSeq" id="WP_062523634.1">
    <property type="nucleotide sequence ID" value="NZ_CP048429.1"/>
</dbReference>